<name>A0A1B0FPH4_GLOMM</name>
<reference evidence="2" key="1">
    <citation type="submission" date="2020-05" db="UniProtKB">
        <authorList>
            <consortium name="EnsemblMetazoa"/>
        </authorList>
    </citation>
    <scope>IDENTIFICATION</scope>
    <source>
        <strain evidence="2">Yale</strain>
    </source>
</reference>
<keyword evidence="3" id="KW-1185">Reference proteome</keyword>
<feature type="region of interest" description="Disordered" evidence="1">
    <location>
        <begin position="59"/>
        <end position="138"/>
    </location>
</feature>
<organism evidence="2 3">
    <name type="scientific">Glossina morsitans morsitans</name>
    <name type="common">Savannah tsetse fly</name>
    <dbReference type="NCBI Taxonomy" id="37546"/>
    <lineage>
        <taxon>Eukaryota</taxon>
        <taxon>Metazoa</taxon>
        <taxon>Ecdysozoa</taxon>
        <taxon>Arthropoda</taxon>
        <taxon>Hexapoda</taxon>
        <taxon>Insecta</taxon>
        <taxon>Pterygota</taxon>
        <taxon>Neoptera</taxon>
        <taxon>Endopterygota</taxon>
        <taxon>Diptera</taxon>
        <taxon>Brachycera</taxon>
        <taxon>Muscomorpha</taxon>
        <taxon>Hippoboscoidea</taxon>
        <taxon>Glossinidae</taxon>
        <taxon>Glossina</taxon>
    </lineage>
</organism>
<dbReference type="EnsemblMetazoa" id="GMOY005799-RA">
    <property type="protein sequence ID" value="GMOY005799-PA"/>
    <property type="gene ID" value="GMOY005799"/>
</dbReference>
<dbReference type="STRING" id="37546.A0A1B0FPH4"/>
<protein>
    <submittedName>
        <fullName evidence="2">Uncharacterized protein</fullName>
    </submittedName>
</protein>
<dbReference type="EMBL" id="CCAG010016287">
    <property type="status" value="NOT_ANNOTATED_CDS"/>
    <property type="molecule type" value="Genomic_DNA"/>
</dbReference>
<dbReference type="Proteomes" id="UP000092444">
    <property type="component" value="Unassembled WGS sequence"/>
</dbReference>
<evidence type="ECO:0000313" key="3">
    <source>
        <dbReference type="Proteomes" id="UP000092444"/>
    </source>
</evidence>
<evidence type="ECO:0000313" key="2">
    <source>
        <dbReference type="EnsemblMetazoa" id="GMOY005799-PA"/>
    </source>
</evidence>
<sequence length="138" mass="12493">MSRMLQESLYIVRSYSRSALVSTIKGLAAWSERRVLEMKSLSLLILCVLIASCLGKAQVSGGGGGPTGGGGGGPNGGGGGGPNGGGGGPNGGGGGGPNGGGGGGPNGGGGGGPNGGGGGGRNGGGGGGSNLRPGDNFK</sequence>
<evidence type="ECO:0000256" key="1">
    <source>
        <dbReference type="SAM" id="MobiDB-lite"/>
    </source>
</evidence>
<dbReference type="AlphaFoldDB" id="A0A1B0FPH4"/>
<accession>A0A1B0FPH4</accession>
<proteinExistence type="predicted"/>
<feature type="compositionally biased region" description="Gly residues" evidence="1">
    <location>
        <begin position="60"/>
        <end position="129"/>
    </location>
</feature>